<protein>
    <recommendedName>
        <fullName evidence="8">Glycogen [starch] synthase</fullName>
        <ecNumber evidence="8">2.4.1.11</ecNumber>
    </recommendedName>
</protein>
<dbReference type="Proteomes" id="UP000663852">
    <property type="component" value="Unassembled WGS sequence"/>
</dbReference>
<feature type="region of interest" description="Disordered" evidence="9">
    <location>
        <begin position="643"/>
        <end position="698"/>
    </location>
</feature>
<keyword evidence="4 8" id="KW-0328">Glycosyltransferase</keyword>
<comment type="function">
    <text evidence="8">Transfers the glycosyl residue from UDP-Glc to the non-reducing end of alpha-1,4-glucan.</text>
</comment>
<dbReference type="SUPFAM" id="SSF53756">
    <property type="entry name" value="UDP-Glycosyltransferase/glycogen phosphorylase"/>
    <property type="match status" value="2"/>
</dbReference>
<comment type="caution">
    <text evidence="10">The sequence shown here is derived from an EMBL/GenBank/DDBJ whole genome shotgun (WGS) entry which is preliminary data.</text>
</comment>
<dbReference type="Gene3D" id="3.40.50.2000">
    <property type="entry name" value="Glycogen Phosphorylase B"/>
    <property type="match status" value="2"/>
</dbReference>
<dbReference type="GO" id="GO:0004373">
    <property type="term" value="F:alpha-1,4-glucan glucosyltransferase (UDP-glucose donor) activity"/>
    <property type="evidence" value="ECO:0007669"/>
    <property type="project" value="UniProtKB-EC"/>
</dbReference>
<evidence type="ECO:0000256" key="7">
    <source>
        <dbReference type="ARBA" id="ARBA00047345"/>
    </source>
</evidence>
<accession>A0A813WA29</accession>
<evidence type="ECO:0000256" key="5">
    <source>
        <dbReference type="ARBA" id="ARBA00022679"/>
    </source>
</evidence>
<dbReference type="UniPathway" id="UPA00164"/>
<sequence length="1360" mass="154401">MSKSKIKNAAKSLKTSQGIHFDQYLDNGEMADQLNKWLLEVSWEVANKVGGIYTVIRSKVPITKKEYGNNYICLGPYNDSFVKTEVEVGESKIDVVREAANEMRQYGVHVITGNWLIEGFPQVVLFDIGSAASRLDGWKGDFFEHARIGIPYHDRESNDALIFGFCVFWFIGIFIDKVKQRQKSYVIAHFHEWLTGIGLIMTRLRGYDCALIFTTHATLLGRYLCAGSTDFYNHLPYFNLDKEAGDRQIYHRYCIERAAASCAHVFTTVSKITGIESEHLLRKKPDVLTPNGLNVQVFAALHEFQNLHAQNKEKLNAFVRGHFYGHYDFDLDKTLYFFIAGRYEFSNKGADMFIESLARLNHMLKAAGSDMTIVAFLIFPTSTNNFNIESLRGQSVAKMLRDTVQNVQSDIGKRLYEICLRGQLPKGEQILQPGDIIELKKCIYASQRSALPPICTHNVNDDNRDPILNALRRCRLFNDRWDRVKVIFHPEFLRSTSPLLPLDYEEFVRGCHLGVFPSYYEPWGYTPAECTVLGVPNISTNLSGFGCFMEEHVNEPQTYGIYVVDRRFKSAEESVRQLAQYMFDFTRLTRRQRIILRNRTERLSELLDWNTLGIYYHRARQMALTRIHPEIEDEMLRFTNESLSNQSTPAVSRSSTPAPPDHDDEGSDEDEEHQTPQTSTDQKVNDQTYRPSFPRPASATHLSLDKQFRAAAVAAANASAAADDEPTLTSAADDEVSQITLGKENQPTAPPANPTKKVDEKVDFGLPDHGAFSDAHDGQRQEPHMDRKASISTQQDFSAPDVLHQSGSSGNICSFEPTSGQTTAFSTPFGDKQNSTMADIIRRVALLTANRASCGNLHMQLRTIFSSSGIGIDSFKSSREQHASRYAPSLDGFKKRFLESIGQADSQVFTEDLRNMIMTANNDDEINGVIQALKKYSTNKTKFSDYHFGSPVMRLLYTQNKTDLALQLYLDESLKNVFNDSASALVLMNKLIEDKRYDDAIKVFEYGSQRGFNTSSGRAFPSDVVMLAIEGLYRQNTQQSLAKAKELISKVKERDTNINSRAATMTALLGIQQGDPSFAMEVLGTIRAQNLATVQNIRAICYADMGRVEEAINVVHLLAEQTPAINDRRRVFPLVMRHIRTAVEKTKDESLLNRFEELSKSVLKNNRLSTVDLPEYLSEPINRRTGQNRFNSTQNIRNSFQRTVGNFRDRGGFNQGFNNFRQGDMGGFSRQNRSGDNRFQRQDYGYDRRSQNSYVDGYQRNNNNDRFPSRNRTSSFNDLSRQDGRRQQQNQSFERLNRNNDDFPSPRRSGSATSISQRSSGSPRAAEDDVNATQSPRRTRSTNEENPTQEQSPWERANRQ</sequence>
<dbReference type="FunFam" id="3.40.50.2000:FF:000028">
    <property type="entry name" value="Glycogen [starch] synthase"/>
    <property type="match status" value="1"/>
</dbReference>
<feature type="compositionally biased region" description="Basic and acidic residues" evidence="9">
    <location>
        <begin position="1295"/>
        <end position="1305"/>
    </location>
</feature>
<dbReference type="EC" id="2.4.1.11" evidence="8"/>
<keyword evidence="6 8" id="KW-0320">Glycogen biosynthesis</keyword>
<comment type="similarity">
    <text evidence="2 8">Belongs to the glycosyltransferase 3 family.</text>
</comment>
<organism evidence="10 11">
    <name type="scientific">Adineta ricciae</name>
    <name type="common">Rotifer</name>
    <dbReference type="NCBI Taxonomy" id="249248"/>
    <lineage>
        <taxon>Eukaryota</taxon>
        <taxon>Metazoa</taxon>
        <taxon>Spiralia</taxon>
        <taxon>Gnathifera</taxon>
        <taxon>Rotifera</taxon>
        <taxon>Eurotatoria</taxon>
        <taxon>Bdelloidea</taxon>
        <taxon>Adinetida</taxon>
        <taxon>Adinetidae</taxon>
        <taxon>Adineta</taxon>
    </lineage>
</organism>
<dbReference type="GO" id="GO:0005737">
    <property type="term" value="C:cytoplasm"/>
    <property type="evidence" value="ECO:0007669"/>
    <property type="project" value="TreeGrafter"/>
</dbReference>
<evidence type="ECO:0000256" key="6">
    <source>
        <dbReference type="ARBA" id="ARBA00023056"/>
    </source>
</evidence>
<evidence type="ECO:0000256" key="2">
    <source>
        <dbReference type="ARBA" id="ARBA00010686"/>
    </source>
</evidence>
<evidence type="ECO:0000256" key="4">
    <source>
        <dbReference type="ARBA" id="ARBA00022676"/>
    </source>
</evidence>
<dbReference type="OrthoDB" id="6335297at2759"/>
<comment type="pathway">
    <text evidence="1 8">Glycan biosynthesis; glycogen biosynthesis.</text>
</comment>
<keyword evidence="5 8" id="KW-0808">Transferase</keyword>
<gene>
    <name evidence="10" type="ORF">EDS130_LOCUS7501</name>
</gene>
<keyword evidence="3" id="KW-0597">Phosphoprotein</keyword>
<dbReference type="PANTHER" id="PTHR10176:SF3">
    <property type="entry name" value="GLYCOGEN [STARCH] SYNTHASE"/>
    <property type="match status" value="1"/>
</dbReference>
<feature type="compositionally biased region" description="Polar residues" evidence="9">
    <location>
        <begin position="1308"/>
        <end position="1322"/>
    </location>
</feature>
<evidence type="ECO:0000256" key="1">
    <source>
        <dbReference type="ARBA" id="ARBA00004964"/>
    </source>
</evidence>
<evidence type="ECO:0000256" key="3">
    <source>
        <dbReference type="ARBA" id="ARBA00022553"/>
    </source>
</evidence>
<comment type="catalytic activity">
    <reaction evidence="7">
        <text>[(1-&gt;4)-alpha-D-glucosyl](n) + UDP-alpha-D-glucose = [(1-&gt;4)-alpha-D-glucosyl](n+1) + UDP + H(+)</text>
        <dbReference type="Rhea" id="RHEA:18549"/>
        <dbReference type="Rhea" id="RHEA-COMP:9584"/>
        <dbReference type="Rhea" id="RHEA-COMP:9587"/>
        <dbReference type="ChEBI" id="CHEBI:15378"/>
        <dbReference type="ChEBI" id="CHEBI:15444"/>
        <dbReference type="ChEBI" id="CHEBI:58223"/>
        <dbReference type="ChEBI" id="CHEBI:58885"/>
        <dbReference type="EC" id="2.4.1.11"/>
    </reaction>
    <physiologicalReaction direction="left-to-right" evidence="7">
        <dbReference type="Rhea" id="RHEA:18550"/>
    </physiologicalReaction>
</comment>
<evidence type="ECO:0000313" key="10">
    <source>
        <dbReference type="EMBL" id="CAF0854908.1"/>
    </source>
</evidence>
<dbReference type="PANTHER" id="PTHR10176">
    <property type="entry name" value="GLYCOGEN SYNTHASE"/>
    <property type="match status" value="1"/>
</dbReference>
<evidence type="ECO:0000313" key="11">
    <source>
        <dbReference type="Proteomes" id="UP000663852"/>
    </source>
</evidence>
<dbReference type="EMBL" id="CAJNOJ010000023">
    <property type="protein sequence ID" value="CAF0854908.1"/>
    <property type="molecule type" value="Genomic_DNA"/>
</dbReference>
<evidence type="ECO:0000256" key="8">
    <source>
        <dbReference type="RuleBase" id="RU363104"/>
    </source>
</evidence>
<dbReference type="GO" id="GO:0005978">
    <property type="term" value="P:glycogen biosynthetic process"/>
    <property type="evidence" value="ECO:0007669"/>
    <property type="project" value="UniProtKB-UniPathway"/>
</dbReference>
<feature type="compositionally biased region" description="Basic and acidic residues" evidence="9">
    <location>
        <begin position="774"/>
        <end position="789"/>
    </location>
</feature>
<feature type="region of interest" description="Disordered" evidence="9">
    <location>
        <begin position="739"/>
        <end position="792"/>
    </location>
</feature>
<dbReference type="SUPFAM" id="SSF81901">
    <property type="entry name" value="HCP-like"/>
    <property type="match status" value="1"/>
</dbReference>
<feature type="compositionally biased region" description="Polar residues" evidence="9">
    <location>
        <begin position="1251"/>
        <end position="1279"/>
    </location>
</feature>
<feature type="compositionally biased region" description="Polar residues" evidence="9">
    <location>
        <begin position="643"/>
        <end position="656"/>
    </location>
</feature>
<name>A0A813WA29_ADIRI</name>
<reference evidence="10" key="1">
    <citation type="submission" date="2021-02" db="EMBL/GenBank/DDBJ databases">
        <authorList>
            <person name="Nowell W R."/>
        </authorList>
    </citation>
    <scope>NUCLEOTIDE SEQUENCE</scope>
</reference>
<dbReference type="FunFam" id="3.40.50.2000:FF:000014">
    <property type="entry name" value="Glycogen [starch] synthase"/>
    <property type="match status" value="1"/>
</dbReference>
<feature type="compositionally biased region" description="Basic and acidic residues" evidence="9">
    <location>
        <begin position="1233"/>
        <end position="1250"/>
    </location>
</feature>
<dbReference type="Pfam" id="PF05693">
    <property type="entry name" value="Glycogen_syn"/>
    <property type="match status" value="1"/>
</dbReference>
<evidence type="ECO:0000256" key="9">
    <source>
        <dbReference type="SAM" id="MobiDB-lite"/>
    </source>
</evidence>
<feature type="compositionally biased region" description="Acidic residues" evidence="9">
    <location>
        <begin position="662"/>
        <end position="672"/>
    </location>
</feature>
<feature type="region of interest" description="Disordered" evidence="9">
    <location>
        <begin position="1207"/>
        <end position="1360"/>
    </location>
</feature>
<proteinExistence type="inferred from homology"/>
<feature type="compositionally biased region" description="Polar residues" evidence="9">
    <location>
        <begin position="675"/>
        <end position="690"/>
    </location>
</feature>
<dbReference type="InterPro" id="IPR008631">
    <property type="entry name" value="Glycogen_synth"/>
</dbReference>